<dbReference type="EMBL" id="JAUDFV010000155">
    <property type="protein sequence ID" value="KAL2715544.1"/>
    <property type="molecule type" value="Genomic_DNA"/>
</dbReference>
<feature type="region of interest" description="Disordered" evidence="1">
    <location>
        <begin position="63"/>
        <end position="84"/>
    </location>
</feature>
<accession>A0ABD2A4J2</accession>
<evidence type="ECO:0000313" key="3">
    <source>
        <dbReference type="Proteomes" id="UP001607302"/>
    </source>
</evidence>
<dbReference type="AlphaFoldDB" id="A0ABD2A4J2"/>
<protein>
    <submittedName>
        <fullName evidence="2">Uncharacterized protein</fullName>
    </submittedName>
</protein>
<gene>
    <name evidence="2" type="ORF">V1478_015242</name>
</gene>
<evidence type="ECO:0000256" key="1">
    <source>
        <dbReference type="SAM" id="MobiDB-lite"/>
    </source>
</evidence>
<sequence>MAARKCYVTEMHSVCRNNLEKLEVIEIRESMVLEKFDFIPPAFEKTLETVRIIFMRISAVSRKPTGKNDLPPYPEDKRPTRISSFSRERPYEVFRKIQENLLSSSRWSQSVSEND</sequence>
<organism evidence="2 3">
    <name type="scientific">Vespula squamosa</name>
    <name type="common">Southern yellow jacket</name>
    <name type="synonym">Wasp</name>
    <dbReference type="NCBI Taxonomy" id="30214"/>
    <lineage>
        <taxon>Eukaryota</taxon>
        <taxon>Metazoa</taxon>
        <taxon>Ecdysozoa</taxon>
        <taxon>Arthropoda</taxon>
        <taxon>Hexapoda</taxon>
        <taxon>Insecta</taxon>
        <taxon>Pterygota</taxon>
        <taxon>Neoptera</taxon>
        <taxon>Endopterygota</taxon>
        <taxon>Hymenoptera</taxon>
        <taxon>Apocrita</taxon>
        <taxon>Aculeata</taxon>
        <taxon>Vespoidea</taxon>
        <taxon>Vespidae</taxon>
        <taxon>Vespinae</taxon>
        <taxon>Vespula</taxon>
    </lineage>
</organism>
<comment type="caution">
    <text evidence="2">The sequence shown here is derived from an EMBL/GenBank/DDBJ whole genome shotgun (WGS) entry which is preliminary data.</text>
</comment>
<evidence type="ECO:0000313" key="2">
    <source>
        <dbReference type="EMBL" id="KAL2715544.1"/>
    </source>
</evidence>
<name>A0ABD2A4J2_VESSQ</name>
<proteinExistence type="predicted"/>
<dbReference type="Proteomes" id="UP001607302">
    <property type="component" value="Unassembled WGS sequence"/>
</dbReference>
<keyword evidence="3" id="KW-1185">Reference proteome</keyword>
<reference evidence="2 3" key="1">
    <citation type="journal article" date="2024" name="Ann. Entomol. Soc. Am.">
        <title>Genomic analyses of the southern and eastern yellowjacket wasps (Hymenoptera: Vespidae) reveal evolutionary signatures of social life.</title>
        <authorList>
            <person name="Catto M.A."/>
            <person name="Caine P.B."/>
            <person name="Orr S.E."/>
            <person name="Hunt B.G."/>
            <person name="Goodisman M.A.D."/>
        </authorList>
    </citation>
    <scope>NUCLEOTIDE SEQUENCE [LARGE SCALE GENOMIC DNA]</scope>
    <source>
        <strain evidence="2">233</strain>
        <tissue evidence="2">Head and thorax</tissue>
    </source>
</reference>